<proteinExistence type="predicted"/>
<feature type="transmembrane region" description="Helical" evidence="1">
    <location>
        <begin position="180"/>
        <end position="201"/>
    </location>
</feature>
<reference evidence="2" key="1">
    <citation type="submission" date="2018-01" db="EMBL/GenBank/DDBJ databases">
        <title>An insight into the sialome of Amazonian anophelines.</title>
        <authorList>
            <person name="Ribeiro J.M."/>
            <person name="Scarpassa V."/>
            <person name="Calvo E."/>
        </authorList>
    </citation>
    <scope>NUCLEOTIDE SEQUENCE</scope>
    <source>
        <tissue evidence="2">Salivary glands</tissue>
    </source>
</reference>
<keyword evidence="1" id="KW-0472">Membrane</keyword>
<sequence>MVLVQLGLVRPELVVLYVVVTTVRCHFYLAAEEQLIVRHLQRFVHIFRLLEAHQRVPVRTLADHLHPRHFAVLLVLVEQPILERGVGRAGRQVAHTDRQRPVVLRVAANHHRCSNGGSSVAVAVAEPTTTNSSAGGASDSTTPSCCCTAAAAVRRCCRRTKISTGTRDAVDASTTSAAAWMAWTVSCIISVAAAAATAAAAAGGERRRRCCCCCSDG</sequence>
<protein>
    <submittedName>
        <fullName evidence="2">Putative secreted peptide</fullName>
    </submittedName>
</protein>
<dbReference type="AlphaFoldDB" id="A0A2M3ZN45"/>
<dbReference type="EMBL" id="GGFM01009178">
    <property type="protein sequence ID" value="MBW29929.1"/>
    <property type="molecule type" value="Transcribed_RNA"/>
</dbReference>
<evidence type="ECO:0000313" key="2">
    <source>
        <dbReference type="EMBL" id="MBW29929.1"/>
    </source>
</evidence>
<keyword evidence="1" id="KW-0812">Transmembrane</keyword>
<keyword evidence="1" id="KW-1133">Transmembrane helix</keyword>
<name>A0A2M3ZN45_9DIPT</name>
<organism evidence="2">
    <name type="scientific">Anopheles braziliensis</name>
    <dbReference type="NCBI Taxonomy" id="58242"/>
    <lineage>
        <taxon>Eukaryota</taxon>
        <taxon>Metazoa</taxon>
        <taxon>Ecdysozoa</taxon>
        <taxon>Arthropoda</taxon>
        <taxon>Hexapoda</taxon>
        <taxon>Insecta</taxon>
        <taxon>Pterygota</taxon>
        <taxon>Neoptera</taxon>
        <taxon>Endopterygota</taxon>
        <taxon>Diptera</taxon>
        <taxon>Nematocera</taxon>
        <taxon>Culicoidea</taxon>
        <taxon>Culicidae</taxon>
        <taxon>Anophelinae</taxon>
        <taxon>Anopheles</taxon>
    </lineage>
</organism>
<accession>A0A2M3ZN45</accession>
<evidence type="ECO:0000256" key="1">
    <source>
        <dbReference type="SAM" id="Phobius"/>
    </source>
</evidence>